<gene>
    <name evidence="10" type="ORF">GCM10011491_25920</name>
</gene>
<sequence length="569" mass="60213">MNFSSTNTSTRHPDAALIATVAVIVAALSILPMMRLGVEIIAPQGRLSTAALQSALSSSATWTATWHSLQVGVGGTLLAVVLGTAVALVVSLTDIRFRGVFILLFVAPLLIAPQVTALAWLQLFGPASPLLKIIGLAPPLGSRNPLYSTGGIILLLGVQYAPLVFLIVRAGLRKLPRELIEAALSSGAGKWTVLRTIILPLMTPSIIGATALAFVSCVGNFGIPAFLGIPANYLVLPTLIYQRLAGAGPSVLSEVAVLSMLIGIIAMGGIVAQDYAARRRDYRIVSTSLPAQPFSLGRWRIAVEAGLALLILLVLVLPLLGLLLTALVPAYGVPLSLKTATLANFRFVLFEHGAAARAFANSFGLSLAAALFAVVLAVPLGYLITWRERWWTKLLNLAAELPYALPGVVLAIAALLLFLKPVPVIGLHIYNTVWIILYAYLARFLVLALRPTVSGLHQIDRALEEAAQVAGAGLLRRMRTIIFPLVAPATLAGGVLIFMTAFSELTVSALLWASGSETIGVVIFSFEQGGDSSYAAAISVLVVAITFILMLATNLFARHLPSGVLPWRD</sequence>
<evidence type="ECO:0000313" key="10">
    <source>
        <dbReference type="EMBL" id="GGA96365.1"/>
    </source>
</evidence>
<dbReference type="PANTHER" id="PTHR43357:SF3">
    <property type="entry name" value="FE(3+)-TRANSPORT SYSTEM PERMEASE PROTEIN FBPB 2"/>
    <property type="match status" value="1"/>
</dbReference>
<dbReference type="PROSITE" id="PS50928">
    <property type="entry name" value="ABC_TM1"/>
    <property type="match status" value="2"/>
</dbReference>
<dbReference type="Proteomes" id="UP000646478">
    <property type="component" value="Unassembled WGS sequence"/>
</dbReference>
<feature type="domain" description="ABC transmembrane type-1" evidence="9">
    <location>
        <begin position="359"/>
        <end position="553"/>
    </location>
</feature>
<comment type="subcellular location">
    <subcellularLocation>
        <location evidence="1">Cell inner membrane</location>
        <topology evidence="1">Multi-pass membrane protein</topology>
    </subcellularLocation>
    <subcellularLocation>
        <location evidence="8">Cell membrane</location>
        <topology evidence="8">Multi-pass membrane protein</topology>
    </subcellularLocation>
</comment>
<reference evidence="10" key="1">
    <citation type="journal article" date="2014" name="Int. J. Syst. Evol. Microbiol.">
        <title>Complete genome sequence of Corynebacterium casei LMG S-19264T (=DSM 44701T), isolated from a smear-ripened cheese.</title>
        <authorList>
            <consortium name="US DOE Joint Genome Institute (JGI-PGF)"/>
            <person name="Walter F."/>
            <person name="Albersmeier A."/>
            <person name="Kalinowski J."/>
            <person name="Ruckert C."/>
        </authorList>
    </citation>
    <scope>NUCLEOTIDE SEQUENCE</scope>
    <source>
        <strain evidence="10">CGMCC 1.15082</strain>
    </source>
</reference>
<keyword evidence="6 8" id="KW-1133">Transmembrane helix</keyword>
<feature type="transmembrane region" description="Helical" evidence="8">
    <location>
        <begin position="363"/>
        <end position="385"/>
    </location>
</feature>
<feature type="transmembrane region" description="Helical" evidence="8">
    <location>
        <begin position="533"/>
        <end position="557"/>
    </location>
</feature>
<feature type="transmembrane region" description="Helical" evidence="8">
    <location>
        <begin position="425"/>
        <end position="449"/>
    </location>
</feature>
<name>A0A916SE33_9HYPH</name>
<dbReference type="PANTHER" id="PTHR43357">
    <property type="entry name" value="INNER MEMBRANE ABC TRANSPORTER PERMEASE PROTEIN YDCV"/>
    <property type="match status" value="1"/>
</dbReference>
<dbReference type="InterPro" id="IPR000515">
    <property type="entry name" value="MetI-like"/>
</dbReference>
<dbReference type="EMBL" id="BMHH01000009">
    <property type="protein sequence ID" value="GGA96365.1"/>
    <property type="molecule type" value="Genomic_DNA"/>
</dbReference>
<evidence type="ECO:0000259" key="9">
    <source>
        <dbReference type="PROSITE" id="PS50928"/>
    </source>
</evidence>
<dbReference type="SUPFAM" id="SSF161098">
    <property type="entry name" value="MetI-like"/>
    <property type="match status" value="2"/>
</dbReference>
<proteinExistence type="inferred from homology"/>
<evidence type="ECO:0000256" key="8">
    <source>
        <dbReference type="RuleBase" id="RU363032"/>
    </source>
</evidence>
<evidence type="ECO:0000256" key="2">
    <source>
        <dbReference type="ARBA" id="ARBA00022448"/>
    </source>
</evidence>
<feature type="transmembrane region" description="Helical" evidence="8">
    <location>
        <begin position="15"/>
        <end position="34"/>
    </location>
</feature>
<keyword evidence="7 8" id="KW-0472">Membrane</keyword>
<accession>A0A916SE33</accession>
<evidence type="ECO:0000256" key="1">
    <source>
        <dbReference type="ARBA" id="ARBA00004429"/>
    </source>
</evidence>
<keyword evidence="4" id="KW-0997">Cell inner membrane</keyword>
<dbReference type="CDD" id="cd06261">
    <property type="entry name" value="TM_PBP2"/>
    <property type="match status" value="2"/>
</dbReference>
<keyword evidence="2 8" id="KW-0813">Transport</keyword>
<evidence type="ECO:0000313" key="11">
    <source>
        <dbReference type="Proteomes" id="UP000646478"/>
    </source>
</evidence>
<feature type="transmembrane region" description="Helical" evidence="8">
    <location>
        <begin position="481"/>
        <end position="503"/>
    </location>
</feature>
<feature type="transmembrane region" description="Helical" evidence="8">
    <location>
        <begin position="397"/>
        <end position="419"/>
    </location>
</feature>
<dbReference type="Gene3D" id="1.10.3720.10">
    <property type="entry name" value="MetI-like"/>
    <property type="match status" value="2"/>
</dbReference>
<evidence type="ECO:0000256" key="4">
    <source>
        <dbReference type="ARBA" id="ARBA00022519"/>
    </source>
</evidence>
<organism evidence="10 11">
    <name type="scientific">Brucella endophytica</name>
    <dbReference type="NCBI Taxonomy" id="1963359"/>
    <lineage>
        <taxon>Bacteria</taxon>
        <taxon>Pseudomonadati</taxon>
        <taxon>Pseudomonadota</taxon>
        <taxon>Alphaproteobacteria</taxon>
        <taxon>Hyphomicrobiales</taxon>
        <taxon>Brucellaceae</taxon>
        <taxon>Brucella/Ochrobactrum group</taxon>
        <taxon>Brucella</taxon>
    </lineage>
</organism>
<feature type="transmembrane region" description="Helical" evidence="8">
    <location>
        <begin position="100"/>
        <end position="121"/>
    </location>
</feature>
<evidence type="ECO:0000256" key="7">
    <source>
        <dbReference type="ARBA" id="ARBA00023136"/>
    </source>
</evidence>
<evidence type="ECO:0000256" key="6">
    <source>
        <dbReference type="ARBA" id="ARBA00022989"/>
    </source>
</evidence>
<keyword evidence="11" id="KW-1185">Reference proteome</keyword>
<protein>
    <submittedName>
        <fullName evidence="10">ABC transporter permease</fullName>
    </submittedName>
</protein>
<keyword evidence="5 8" id="KW-0812">Transmembrane</keyword>
<feature type="transmembrane region" description="Helical" evidence="8">
    <location>
        <begin position="146"/>
        <end position="168"/>
    </location>
</feature>
<comment type="similarity">
    <text evidence="8">Belongs to the binding-protein-dependent transport system permease family.</text>
</comment>
<dbReference type="AlphaFoldDB" id="A0A916SE33"/>
<feature type="domain" description="ABC transmembrane type-1" evidence="9">
    <location>
        <begin position="65"/>
        <end position="273"/>
    </location>
</feature>
<feature type="transmembrane region" description="Helical" evidence="8">
    <location>
        <begin position="71"/>
        <end position="93"/>
    </location>
</feature>
<keyword evidence="3" id="KW-1003">Cell membrane</keyword>
<dbReference type="GO" id="GO:0055085">
    <property type="term" value="P:transmembrane transport"/>
    <property type="evidence" value="ECO:0007669"/>
    <property type="project" value="InterPro"/>
</dbReference>
<reference evidence="10" key="2">
    <citation type="submission" date="2020-09" db="EMBL/GenBank/DDBJ databases">
        <authorList>
            <person name="Sun Q."/>
            <person name="Zhou Y."/>
        </authorList>
    </citation>
    <scope>NUCLEOTIDE SEQUENCE</scope>
    <source>
        <strain evidence="10">CGMCC 1.15082</strain>
    </source>
</reference>
<dbReference type="GO" id="GO:0005886">
    <property type="term" value="C:plasma membrane"/>
    <property type="evidence" value="ECO:0007669"/>
    <property type="project" value="UniProtKB-SubCell"/>
</dbReference>
<dbReference type="InterPro" id="IPR035906">
    <property type="entry name" value="MetI-like_sf"/>
</dbReference>
<feature type="transmembrane region" description="Helical" evidence="8">
    <location>
        <begin position="251"/>
        <end position="272"/>
    </location>
</feature>
<evidence type="ECO:0000256" key="3">
    <source>
        <dbReference type="ARBA" id="ARBA00022475"/>
    </source>
</evidence>
<dbReference type="Pfam" id="PF00528">
    <property type="entry name" value="BPD_transp_1"/>
    <property type="match status" value="2"/>
</dbReference>
<comment type="caution">
    <text evidence="10">The sequence shown here is derived from an EMBL/GenBank/DDBJ whole genome shotgun (WGS) entry which is preliminary data.</text>
</comment>
<evidence type="ECO:0000256" key="5">
    <source>
        <dbReference type="ARBA" id="ARBA00022692"/>
    </source>
</evidence>
<dbReference type="RefSeq" id="WP_188824587.1">
    <property type="nucleotide sequence ID" value="NZ_BMHH01000009.1"/>
</dbReference>
<feature type="transmembrane region" description="Helical" evidence="8">
    <location>
        <begin position="205"/>
        <end position="231"/>
    </location>
</feature>
<feature type="transmembrane region" description="Helical" evidence="8">
    <location>
        <begin position="307"/>
        <end position="328"/>
    </location>
</feature>